<evidence type="ECO:0000313" key="2">
    <source>
        <dbReference type="Proteomes" id="UP000004509"/>
    </source>
</evidence>
<proteinExistence type="predicted"/>
<protein>
    <submittedName>
        <fullName evidence="1">Uncharacterized protein</fullName>
    </submittedName>
</protein>
<gene>
    <name evidence="1" type="ORF">TREVI0001_1930</name>
</gene>
<dbReference type="STRING" id="596324.TREVI0001_1930"/>
<evidence type="ECO:0000313" key="1">
    <source>
        <dbReference type="EMBL" id="EEV20759.1"/>
    </source>
</evidence>
<dbReference type="RefSeq" id="WP_006188466.1">
    <property type="nucleotide sequence ID" value="NZ_ACYH01000027.1"/>
</dbReference>
<accession>C8PPI7</accession>
<sequence>MAANSDTVVRVKGGNVLNSNNPTTDDWEFKTSVLQDGNSVPNVKLLSVANPAVPSAKPVITIANLVKAFDDVDDTIDVKNLTYSYAFSTVANKAELPAETKMEDHNADRKYFYGYTG</sequence>
<comment type="caution">
    <text evidence="1">The sequence shown here is derived from an EMBL/GenBank/DDBJ whole genome shotgun (WGS) entry which is preliminary data.</text>
</comment>
<dbReference type="Proteomes" id="UP000004509">
    <property type="component" value="Unassembled WGS sequence"/>
</dbReference>
<dbReference type="AlphaFoldDB" id="C8PPI7"/>
<name>C8PPI7_9SPIR</name>
<reference evidence="1 2" key="1">
    <citation type="submission" date="2009-07" db="EMBL/GenBank/DDBJ databases">
        <authorList>
            <person name="Madupu R."/>
            <person name="Sebastian Y."/>
            <person name="Durkin A.S."/>
            <person name="Torralba M."/>
            <person name="Methe B."/>
            <person name="Sutton G.G."/>
            <person name="Strausberg R.L."/>
            <person name="Nelson K.E."/>
        </authorList>
    </citation>
    <scope>NUCLEOTIDE SEQUENCE [LARGE SCALE GENOMIC DNA]</scope>
    <source>
        <strain evidence="1 2">ATCC 35580</strain>
    </source>
</reference>
<organism evidence="1 2">
    <name type="scientific">Treponema vincentii ATCC 35580</name>
    <dbReference type="NCBI Taxonomy" id="596324"/>
    <lineage>
        <taxon>Bacteria</taxon>
        <taxon>Pseudomonadati</taxon>
        <taxon>Spirochaetota</taxon>
        <taxon>Spirochaetia</taxon>
        <taxon>Spirochaetales</taxon>
        <taxon>Treponemataceae</taxon>
        <taxon>Treponema</taxon>
    </lineage>
</organism>
<dbReference type="EMBL" id="ACYH01000027">
    <property type="protein sequence ID" value="EEV20759.1"/>
    <property type="molecule type" value="Genomic_DNA"/>
</dbReference>